<evidence type="ECO:0000256" key="3">
    <source>
        <dbReference type="ARBA" id="ARBA00007171"/>
    </source>
</evidence>
<evidence type="ECO:0000259" key="7">
    <source>
        <dbReference type="Pfam" id="PF00905"/>
    </source>
</evidence>
<keyword evidence="5" id="KW-0472">Membrane</keyword>
<feature type="domain" description="NTF2-like N-terminal transpeptidase" evidence="9">
    <location>
        <begin position="19"/>
        <end position="153"/>
    </location>
</feature>
<dbReference type="PANTHER" id="PTHR30627">
    <property type="entry name" value="PEPTIDOGLYCAN D,D-TRANSPEPTIDASE"/>
    <property type="match status" value="1"/>
</dbReference>
<name>A0A1S2MD41_9BACI</name>
<dbReference type="InterPro" id="IPR012338">
    <property type="entry name" value="Beta-lactam/transpept-like"/>
</dbReference>
<comment type="caution">
    <text evidence="10">The sequence shown here is derived from an EMBL/GenBank/DDBJ whole genome shotgun (WGS) entry which is preliminary data.</text>
</comment>
<dbReference type="InterPro" id="IPR036138">
    <property type="entry name" value="PBP_dimer_sf"/>
</dbReference>
<dbReference type="InterPro" id="IPR050515">
    <property type="entry name" value="Beta-lactam/transpept"/>
</dbReference>
<dbReference type="InterPro" id="IPR001460">
    <property type="entry name" value="PCN-bd_Tpept"/>
</dbReference>
<dbReference type="EMBL" id="MLQS01000001">
    <property type="protein sequence ID" value="OIJ22520.1"/>
    <property type="molecule type" value="Genomic_DNA"/>
</dbReference>
<accession>A0A1S2MD41</accession>
<dbReference type="STRING" id="472963.BKP45_06855"/>
<dbReference type="Gene3D" id="3.10.450.100">
    <property type="entry name" value="NTF2-like, domain 1"/>
    <property type="match status" value="1"/>
</dbReference>
<dbReference type="SUPFAM" id="SSF56519">
    <property type="entry name" value="Penicillin binding protein dimerisation domain"/>
    <property type="match status" value="1"/>
</dbReference>
<evidence type="ECO:0000313" key="11">
    <source>
        <dbReference type="Proteomes" id="UP000180057"/>
    </source>
</evidence>
<evidence type="ECO:0000256" key="5">
    <source>
        <dbReference type="ARBA" id="ARBA00023136"/>
    </source>
</evidence>
<proteinExistence type="inferred from homology"/>
<dbReference type="GO" id="GO:0005886">
    <property type="term" value="C:plasma membrane"/>
    <property type="evidence" value="ECO:0007669"/>
    <property type="project" value="TreeGrafter"/>
</dbReference>
<feature type="domain" description="Penicillin-binding protein transpeptidase" evidence="7">
    <location>
        <begin position="362"/>
        <end position="669"/>
    </location>
</feature>
<comment type="pathway">
    <text evidence="2">Cell wall biogenesis; peptidoglycan biosynthesis.</text>
</comment>
<gene>
    <name evidence="10" type="ORF">BKP45_06855</name>
</gene>
<protein>
    <recommendedName>
        <fullName evidence="4">serine-type D-Ala-D-Ala carboxypeptidase</fullName>
        <ecNumber evidence="4">3.4.16.4</ecNumber>
    </recommendedName>
</protein>
<evidence type="ECO:0000256" key="4">
    <source>
        <dbReference type="ARBA" id="ARBA00012448"/>
    </source>
</evidence>
<dbReference type="AlphaFoldDB" id="A0A1S2MD41"/>
<dbReference type="GO" id="GO:0009252">
    <property type="term" value="P:peptidoglycan biosynthetic process"/>
    <property type="evidence" value="ECO:0007669"/>
    <property type="project" value="UniProtKB-UniPathway"/>
</dbReference>
<dbReference type="GO" id="GO:0071555">
    <property type="term" value="P:cell wall organization"/>
    <property type="evidence" value="ECO:0007669"/>
    <property type="project" value="TreeGrafter"/>
</dbReference>
<feature type="domain" description="Penicillin-binding protein dimerisation" evidence="8">
    <location>
        <begin position="162"/>
        <end position="329"/>
    </location>
</feature>
<dbReference type="UniPathway" id="UPA00219"/>
<dbReference type="GO" id="GO:0071972">
    <property type="term" value="F:peptidoglycan L,D-transpeptidase activity"/>
    <property type="evidence" value="ECO:0007669"/>
    <property type="project" value="TreeGrafter"/>
</dbReference>
<dbReference type="Gene3D" id="3.90.1310.10">
    <property type="entry name" value="Penicillin-binding protein 2a (Domain 2)"/>
    <property type="match status" value="1"/>
</dbReference>
<dbReference type="InterPro" id="IPR007887">
    <property type="entry name" value="MecA_N"/>
</dbReference>
<dbReference type="PANTHER" id="PTHR30627:SF25">
    <property type="entry name" value="PENICILLIN-BINDING PROTEIN 3"/>
    <property type="match status" value="1"/>
</dbReference>
<dbReference type="Pfam" id="PF05223">
    <property type="entry name" value="MecA_N"/>
    <property type="match status" value="1"/>
</dbReference>
<dbReference type="Pfam" id="PF03717">
    <property type="entry name" value="PBP_dimer"/>
    <property type="match status" value="1"/>
</dbReference>
<evidence type="ECO:0000259" key="9">
    <source>
        <dbReference type="Pfam" id="PF05223"/>
    </source>
</evidence>
<evidence type="ECO:0000256" key="2">
    <source>
        <dbReference type="ARBA" id="ARBA00004752"/>
    </source>
</evidence>
<evidence type="ECO:0000256" key="6">
    <source>
        <dbReference type="ARBA" id="ARBA00034000"/>
    </source>
</evidence>
<evidence type="ECO:0000259" key="8">
    <source>
        <dbReference type="Pfam" id="PF03717"/>
    </source>
</evidence>
<comment type="subcellular location">
    <subcellularLocation>
        <location evidence="1">Membrane</location>
    </subcellularLocation>
</comment>
<dbReference type="EC" id="3.4.16.4" evidence="4"/>
<keyword evidence="11" id="KW-1185">Reference proteome</keyword>
<evidence type="ECO:0000313" key="10">
    <source>
        <dbReference type="EMBL" id="OIJ22520.1"/>
    </source>
</evidence>
<dbReference type="SUPFAM" id="SSF56601">
    <property type="entry name" value="beta-lactamase/transpeptidase-like"/>
    <property type="match status" value="1"/>
</dbReference>
<comment type="similarity">
    <text evidence="3">Belongs to the transpeptidase family.</text>
</comment>
<dbReference type="InterPro" id="IPR005311">
    <property type="entry name" value="PBP_dimer"/>
</dbReference>
<dbReference type="GO" id="GO:0046677">
    <property type="term" value="P:response to antibiotic"/>
    <property type="evidence" value="ECO:0007669"/>
    <property type="project" value="InterPro"/>
</dbReference>
<dbReference type="Proteomes" id="UP000180057">
    <property type="component" value="Unassembled WGS sequence"/>
</dbReference>
<evidence type="ECO:0000256" key="1">
    <source>
        <dbReference type="ARBA" id="ARBA00004370"/>
    </source>
</evidence>
<dbReference type="InterPro" id="IPR032710">
    <property type="entry name" value="NTF2-like_dom_sf"/>
</dbReference>
<sequence length="674" mass="74621">MLLITLVVGCSSEEEPEPTPEEAFQAYAALWENGNYEAMYEFLSDESKEMITKETFVERYTNIFSGIQATDLTVQLITEEEVPDEIEVEKEETEPGTVVTLLYEQSMDSLAGDLLFEAEATLIFKVEETEEEVEKEWVIDWKPSLILPQLEVGDIVRPRTLHPKRGEIIDRHGNGLAINGEVFEVGIVPGSLPEEKSISIHALSEVLEITEEEIEKLLNQGWVRDDTFVPLKSIPLENTTVLEEVTNIQGGTYRQVGGRVYPLKDAAAHLIGYIGPITKEELEKVEDQGYSASSEIGKAGLELLLEEQLRGQSGGIITIVDASGKQKEVIAEKAPVDGELIQLTIDSDIQKSVYQQLEGEVGTAVALHPTNGDVLSLVNAPAYDPNEFVLGISNERRQELNDEGAMLNRFTYTYAPGSTIKPVTAAIALENDWDPHKKITIDGHTWQNSPSWGDYKVRRVTDPGHDVDLNDALVYSDNIYFAQMALDVGVHEIEQGLIKFGFGEKIPFTYGIGNAQIANATITKEEQLADTSYGQGQMLISPLHLALLYTSFVNEGSIPKPTLLLEESNGELWKENVIELENANYILDALKDVIQTPRGTGRNANIENLSLAGKTGTTEHKASQDETGKETGWFVAVDTEDPQLLVLMMVEHVEDRGGSGYVVPKVRDVFLDVR</sequence>
<comment type="catalytic activity">
    <reaction evidence="6">
        <text>Preferential cleavage: (Ac)2-L-Lys-D-Ala-|-D-Ala. Also transpeptidation of peptidyl-alanyl moieties that are N-acyl substituents of D-alanine.</text>
        <dbReference type="EC" id="3.4.16.4"/>
    </reaction>
</comment>
<organism evidence="10 11">
    <name type="scientific">Anaerobacillus alkalidiazotrophicus</name>
    <dbReference type="NCBI Taxonomy" id="472963"/>
    <lineage>
        <taxon>Bacteria</taxon>
        <taxon>Bacillati</taxon>
        <taxon>Bacillota</taxon>
        <taxon>Bacilli</taxon>
        <taxon>Bacillales</taxon>
        <taxon>Bacillaceae</taxon>
        <taxon>Anaerobacillus</taxon>
    </lineage>
</organism>
<dbReference type="GO" id="GO:0009002">
    <property type="term" value="F:serine-type D-Ala-D-Ala carboxypeptidase activity"/>
    <property type="evidence" value="ECO:0007669"/>
    <property type="project" value="UniProtKB-EC"/>
</dbReference>
<dbReference type="SUPFAM" id="SSF54427">
    <property type="entry name" value="NTF2-like"/>
    <property type="match status" value="1"/>
</dbReference>
<dbReference type="Pfam" id="PF00905">
    <property type="entry name" value="Transpeptidase"/>
    <property type="match status" value="1"/>
</dbReference>
<reference evidence="10 11" key="1">
    <citation type="submission" date="2016-10" db="EMBL/GenBank/DDBJ databases">
        <title>Draft genome sequences of four alkaliphilic bacteria belonging to the Anaerobacillus genus.</title>
        <authorList>
            <person name="Bassil N.M."/>
            <person name="Lloyd J.R."/>
        </authorList>
    </citation>
    <scope>NUCLEOTIDE SEQUENCE [LARGE SCALE GENOMIC DNA]</scope>
    <source>
        <strain evidence="10 11">DSM 22531</strain>
    </source>
</reference>
<dbReference type="Gene3D" id="3.30.1390.30">
    <property type="entry name" value="Penicillin-binding protein 2a, domain 3"/>
    <property type="match status" value="1"/>
</dbReference>
<dbReference type="Gene3D" id="3.40.710.10">
    <property type="entry name" value="DD-peptidase/beta-lactamase superfamily"/>
    <property type="match status" value="1"/>
</dbReference>
<dbReference type="GO" id="GO:0008658">
    <property type="term" value="F:penicillin binding"/>
    <property type="evidence" value="ECO:0007669"/>
    <property type="project" value="InterPro"/>
</dbReference>